<dbReference type="InterPro" id="IPR010695">
    <property type="entry name" value="FAIM1"/>
</dbReference>
<dbReference type="Gene3D" id="2.40.128.180">
    <property type="match status" value="2"/>
</dbReference>
<dbReference type="EMBL" id="CAJNOI010000005">
    <property type="protein sequence ID" value="CAF0747009.1"/>
    <property type="molecule type" value="Genomic_DNA"/>
</dbReference>
<dbReference type="InterPro" id="IPR038513">
    <property type="entry name" value="FAIM1_dom_sf"/>
</dbReference>
<dbReference type="Pfam" id="PF06905">
    <property type="entry name" value="FAIM1"/>
    <property type="match status" value="1"/>
</dbReference>
<keyword evidence="3" id="KW-1185">Reference proteome</keyword>
<evidence type="ECO:0000313" key="4">
    <source>
        <dbReference type="Proteomes" id="UP000663877"/>
    </source>
</evidence>
<organism evidence="1 4">
    <name type="scientific">Adineta steineri</name>
    <dbReference type="NCBI Taxonomy" id="433720"/>
    <lineage>
        <taxon>Eukaryota</taxon>
        <taxon>Metazoa</taxon>
        <taxon>Spiralia</taxon>
        <taxon>Gnathifera</taxon>
        <taxon>Rotifera</taxon>
        <taxon>Eurotatoria</taxon>
        <taxon>Bdelloidea</taxon>
        <taxon>Adinetida</taxon>
        <taxon>Adinetidae</taxon>
        <taxon>Adineta</taxon>
    </lineage>
</organism>
<dbReference type="PANTHER" id="PTHR13088">
    <property type="entry name" value="FAS APOPTOTIC INHIBITORY MOLECULE FAIM"/>
    <property type="match status" value="1"/>
</dbReference>
<proteinExistence type="predicted"/>
<evidence type="ECO:0000313" key="3">
    <source>
        <dbReference type="Proteomes" id="UP000663832"/>
    </source>
</evidence>
<evidence type="ECO:0000313" key="1">
    <source>
        <dbReference type="EMBL" id="CAF0747009.1"/>
    </source>
</evidence>
<dbReference type="Proteomes" id="UP000663832">
    <property type="component" value="Unassembled WGS sequence"/>
</dbReference>
<name>A0A813P3C6_9BILA</name>
<dbReference type="Proteomes" id="UP000663877">
    <property type="component" value="Unassembled WGS sequence"/>
</dbReference>
<evidence type="ECO:0000313" key="2">
    <source>
        <dbReference type="EMBL" id="CAF1488512.1"/>
    </source>
</evidence>
<dbReference type="PANTHER" id="PTHR13088:SF3">
    <property type="entry name" value="FAS APOPTOTIC INHIBITORY MOLECULE 1"/>
    <property type="match status" value="1"/>
</dbReference>
<dbReference type="AlphaFoldDB" id="A0A813P3C6"/>
<comment type="caution">
    <text evidence="1">The sequence shown here is derived from an EMBL/GenBank/DDBJ whole genome shotgun (WGS) entry which is preliminary data.</text>
</comment>
<dbReference type="EMBL" id="CAJNOM010000533">
    <property type="protein sequence ID" value="CAF1488512.1"/>
    <property type="molecule type" value="Genomic_DNA"/>
</dbReference>
<gene>
    <name evidence="1" type="ORF">BJG266_LOCUS2208</name>
    <name evidence="2" type="ORF">QVE165_LOCUS42717</name>
</gene>
<dbReference type="OrthoDB" id="6262731at2759"/>
<protein>
    <recommendedName>
        <fullName evidence="5">Fas apoptotic inhibitory molecule 1</fullName>
    </recommendedName>
</protein>
<accession>A0A813P3C6</accession>
<reference evidence="1" key="1">
    <citation type="submission" date="2021-02" db="EMBL/GenBank/DDBJ databases">
        <authorList>
            <person name="Nowell W R."/>
        </authorList>
    </citation>
    <scope>NUCLEOTIDE SEQUENCE</scope>
</reference>
<evidence type="ECO:0008006" key="5">
    <source>
        <dbReference type="Google" id="ProtNLM"/>
    </source>
</evidence>
<dbReference type="GO" id="GO:1902042">
    <property type="term" value="P:negative regulation of extrinsic apoptotic signaling pathway via death domain receptors"/>
    <property type="evidence" value="ECO:0007669"/>
    <property type="project" value="TreeGrafter"/>
</dbReference>
<dbReference type="FunFam" id="2.40.128.180:FF:000001">
    <property type="entry name" value="Fas apoptotic inhibitory molecule 1"/>
    <property type="match status" value="1"/>
</dbReference>
<sequence length="177" mass="19949">MNDVVGTWQVALSDGVHKVEFEHGTTSGKRVIRVDSKEILRRDWLFKLVGKETFKIGKHQCTINIDAVSGFAYEYTLDVDGKPLEKFSENRSKISRTWTLTLDGIDYRVVLEKDTLDLWVNGQRVEADAEFTDDGTETIFDICSHPAILKAVSTGYRRSGINHALFVDGNEIPVANE</sequence>